<feature type="domain" description="Recombinase" evidence="1">
    <location>
        <begin position="168"/>
        <end position="308"/>
    </location>
</feature>
<dbReference type="SMART" id="SM00857">
    <property type="entry name" value="Resolvase"/>
    <property type="match status" value="1"/>
</dbReference>
<gene>
    <name evidence="2" type="ORF">PNU63_05940</name>
</gene>
<dbReference type="AlphaFoldDB" id="A0AB35J0Q9"/>
<evidence type="ECO:0000313" key="3">
    <source>
        <dbReference type="Proteomes" id="UP001211731"/>
    </source>
</evidence>
<dbReference type="Pfam" id="PF00239">
    <property type="entry name" value="Resolvase"/>
    <property type="match status" value="1"/>
</dbReference>
<dbReference type="InterPro" id="IPR050639">
    <property type="entry name" value="SSR_resolvase"/>
</dbReference>
<dbReference type="GO" id="GO:0000150">
    <property type="term" value="F:DNA strand exchange activity"/>
    <property type="evidence" value="ECO:0007669"/>
    <property type="project" value="InterPro"/>
</dbReference>
<dbReference type="InterPro" id="IPR038109">
    <property type="entry name" value="DNA_bind_recomb_sf"/>
</dbReference>
<reference evidence="2" key="1">
    <citation type="submission" date="2023-01" db="EMBL/GenBank/DDBJ databases">
        <title>Human gut microbiome strain richness.</title>
        <authorList>
            <person name="Chen-Liaw A."/>
        </authorList>
    </citation>
    <scope>NUCLEOTIDE SEQUENCE</scope>
    <source>
        <strain evidence="2">1001217st1_A9_1001217B_191108</strain>
    </source>
</reference>
<proteinExistence type="predicted"/>
<dbReference type="InterPro" id="IPR036162">
    <property type="entry name" value="Resolvase-like_N_sf"/>
</dbReference>
<dbReference type="Proteomes" id="UP001211731">
    <property type="component" value="Unassembled WGS sequence"/>
</dbReference>
<dbReference type="PROSITE" id="PS51737">
    <property type="entry name" value="RECOMBINASE_DNA_BIND"/>
    <property type="match status" value="1"/>
</dbReference>
<dbReference type="Gene3D" id="3.40.50.1390">
    <property type="entry name" value="Resolvase, N-terminal catalytic domain"/>
    <property type="match status" value="1"/>
</dbReference>
<evidence type="ECO:0000313" key="2">
    <source>
        <dbReference type="EMBL" id="MDB8738318.1"/>
    </source>
</evidence>
<dbReference type="Gene3D" id="3.90.1750.20">
    <property type="entry name" value="Putative Large Serine Recombinase, Chain B, Domain 2"/>
    <property type="match status" value="1"/>
</dbReference>
<dbReference type="PANTHER" id="PTHR30461">
    <property type="entry name" value="DNA-INVERTASE FROM LAMBDOID PROPHAGE"/>
    <property type="match status" value="1"/>
</dbReference>
<evidence type="ECO:0000259" key="1">
    <source>
        <dbReference type="PROSITE" id="PS51737"/>
    </source>
</evidence>
<dbReference type="InterPro" id="IPR011109">
    <property type="entry name" value="DNA_bind_recombinase_dom"/>
</dbReference>
<protein>
    <submittedName>
        <fullName evidence="2">Recombinase family protein</fullName>
    </submittedName>
</protein>
<dbReference type="InterPro" id="IPR006119">
    <property type="entry name" value="Resolv_N"/>
</dbReference>
<accession>A0AB35J0Q9</accession>
<dbReference type="Pfam" id="PF07508">
    <property type="entry name" value="Recombinase"/>
    <property type="match status" value="1"/>
</dbReference>
<dbReference type="RefSeq" id="WP_178041062.1">
    <property type="nucleotide sequence ID" value="NZ_JAQMLO010000007.1"/>
</dbReference>
<dbReference type="GO" id="GO:0003677">
    <property type="term" value="F:DNA binding"/>
    <property type="evidence" value="ECO:0007669"/>
    <property type="project" value="InterPro"/>
</dbReference>
<dbReference type="EMBL" id="JAQMLR010000004">
    <property type="protein sequence ID" value="MDB8738318.1"/>
    <property type="molecule type" value="Genomic_DNA"/>
</dbReference>
<sequence>MHKKYVIALYIRLSVEDFKTESLSIPNQKLILREKAMSLPEWDNGEVLEFVDNGHTGTNFERPAVQELLTMVQAGKIDCIIVKDLSRFGRNSIETGYFIERVFPLYHTRFISVSDDFDTANFKGDTGGIDVAFKYLISECYSRDMSMKTKSAKYAKMRRGEYQSVICPYGYRKSADGRMEPDEDAAGIVRQIFEWAADGNTAAEITRKLYAMNIPTPGEYRKSKGKDHYNVSRTHGVWSSSTVLRMLEDQRYIGTYVIGKRKVREIGSRRVQLKDESEWFKIPDHHPAIVSMELFEKANASIRRFSLPNKKRRDYLLRGKVFCGCCDHAMSLRNGAWFYCRHSEVAKELPCYGVKVKMSELEQVVFDTTRAQMGPALGIDSSKDKLDLQTIQQAEHEEKLHSIQDSKRQLYEQYALGEIDLETYQERKAVYDAELVQAKNVHAAITAQTKQIQSDYEAKLKQREIVREVGSADTLTQALIDRLISKVYIFPGNRIEIEYVTQDFLGIDESGKEA</sequence>
<dbReference type="PANTHER" id="PTHR30461:SF23">
    <property type="entry name" value="DNA RECOMBINASE-RELATED"/>
    <property type="match status" value="1"/>
</dbReference>
<comment type="caution">
    <text evidence="2">The sequence shown here is derived from an EMBL/GenBank/DDBJ whole genome shotgun (WGS) entry which is preliminary data.</text>
</comment>
<name>A0AB35J0Q9_MEDGN</name>
<dbReference type="SUPFAM" id="SSF53041">
    <property type="entry name" value="Resolvase-like"/>
    <property type="match status" value="1"/>
</dbReference>
<organism evidence="2 3">
    <name type="scientific">Mediterraneibacter gnavus</name>
    <name type="common">Ruminococcus gnavus</name>
    <dbReference type="NCBI Taxonomy" id="33038"/>
    <lineage>
        <taxon>Bacteria</taxon>
        <taxon>Bacillati</taxon>
        <taxon>Bacillota</taxon>
        <taxon>Clostridia</taxon>
        <taxon>Lachnospirales</taxon>
        <taxon>Lachnospiraceae</taxon>
        <taxon>Mediterraneibacter</taxon>
    </lineage>
</organism>